<accession>X1FYW8</accession>
<dbReference type="AlphaFoldDB" id="X1FYW8"/>
<sequence>MKGNTVPPLMAYSLGLYIQSVLDFLTGKENLSKRLKIYV</sequence>
<proteinExistence type="predicted"/>
<protein>
    <submittedName>
        <fullName evidence="1">Uncharacterized protein</fullName>
    </submittedName>
</protein>
<dbReference type="EMBL" id="BARU01016643">
    <property type="protein sequence ID" value="GAH50866.1"/>
    <property type="molecule type" value="Genomic_DNA"/>
</dbReference>
<evidence type="ECO:0000313" key="1">
    <source>
        <dbReference type="EMBL" id="GAH50866.1"/>
    </source>
</evidence>
<organism evidence="1">
    <name type="scientific">marine sediment metagenome</name>
    <dbReference type="NCBI Taxonomy" id="412755"/>
    <lineage>
        <taxon>unclassified sequences</taxon>
        <taxon>metagenomes</taxon>
        <taxon>ecological metagenomes</taxon>
    </lineage>
</organism>
<gene>
    <name evidence="1" type="ORF">S03H2_27659</name>
</gene>
<reference evidence="1" key="1">
    <citation type="journal article" date="2014" name="Front. Microbiol.">
        <title>High frequency of phylogenetically diverse reductive dehalogenase-homologous genes in deep subseafloor sedimentary metagenomes.</title>
        <authorList>
            <person name="Kawai M."/>
            <person name="Futagami T."/>
            <person name="Toyoda A."/>
            <person name="Takaki Y."/>
            <person name="Nishi S."/>
            <person name="Hori S."/>
            <person name="Arai W."/>
            <person name="Tsubouchi T."/>
            <person name="Morono Y."/>
            <person name="Uchiyama I."/>
            <person name="Ito T."/>
            <person name="Fujiyama A."/>
            <person name="Inagaki F."/>
            <person name="Takami H."/>
        </authorList>
    </citation>
    <scope>NUCLEOTIDE SEQUENCE</scope>
    <source>
        <strain evidence="1">Expedition CK06-06</strain>
    </source>
</reference>
<name>X1FYW8_9ZZZZ</name>
<comment type="caution">
    <text evidence="1">The sequence shown here is derived from an EMBL/GenBank/DDBJ whole genome shotgun (WGS) entry which is preliminary data.</text>
</comment>